<evidence type="ECO:0000259" key="2">
    <source>
        <dbReference type="Pfam" id="PF13239"/>
    </source>
</evidence>
<accession>A0ABV9PFB3</accession>
<name>A0ABV9PFB3_9FLAO</name>
<proteinExistence type="predicted"/>
<dbReference type="Proteomes" id="UP001595935">
    <property type="component" value="Unassembled WGS sequence"/>
</dbReference>
<dbReference type="Pfam" id="PF13239">
    <property type="entry name" value="2TM"/>
    <property type="match status" value="1"/>
</dbReference>
<dbReference type="InterPro" id="IPR025698">
    <property type="entry name" value="2TM_dom"/>
</dbReference>
<feature type="domain" description="2TM" evidence="2">
    <location>
        <begin position="20"/>
        <end position="99"/>
    </location>
</feature>
<keyword evidence="1" id="KW-1133">Transmembrane helix</keyword>
<keyword evidence="4" id="KW-1185">Reference proteome</keyword>
<keyword evidence="1" id="KW-0472">Membrane</keyword>
<evidence type="ECO:0000256" key="1">
    <source>
        <dbReference type="SAM" id="Phobius"/>
    </source>
</evidence>
<reference evidence="4" key="1">
    <citation type="journal article" date="2019" name="Int. J. Syst. Evol. Microbiol.">
        <title>The Global Catalogue of Microorganisms (GCM) 10K type strain sequencing project: providing services to taxonomists for standard genome sequencing and annotation.</title>
        <authorList>
            <consortium name="The Broad Institute Genomics Platform"/>
            <consortium name="The Broad Institute Genome Sequencing Center for Infectious Disease"/>
            <person name="Wu L."/>
            <person name="Ma J."/>
        </authorList>
    </citation>
    <scope>NUCLEOTIDE SEQUENCE [LARGE SCALE GENOMIC DNA]</scope>
    <source>
        <strain evidence="4">WYCCWR 13023</strain>
    </source>
</reference>
<feature type="transmembrane region" description="Helical" evidence="1">
    <location>
        <begin position="64"/>
        <end position="86"/>
    </location>
</feature>
<comment type="caution">
    <text evidence="3">The sequence shown here is derived from an EMBL/GenBank/DDBJ whole genome shotgun (WGS) entry which is preliminary data.</text>
</comment>
<evidence type="ECO:0000313" key="4">
    <source>
        <dbReference type="Proteomes" id="UP001595935"/>
    </source>
</evidence>
<sequence length="109" mass="13227">METNCNNDREEFEFQQTLGKRVVKLKFFYKHVFIYSIGLIVFILKRYYGVPLNFFPFNYLNSVVMIIWTSVFLFSAIDLLLSYTIFGEEWEERKLKSLLSKKTKKQKWE</sequence>
<protein>
    <submittedName>
        <fullName evidence="3">2TM domain-containing protein</fullName>
    </submittedName>
</protein>
<keyword evidence="1" id="KW-0812">Transmembrane</keyword>
<dbReference type="EMBL" id="JBHSGV010000004">
    <property type="protein sequence ID" value="MFC4747966.1"/>
    <property type="molecule type" value="Genomic_DNA"/>
</dbReference>
<evidence type="ECO:0000313" key="3">
    <source>
        <dbReference type="EMBL" id="MFC4747966.1"/>
    </source>
</evidence>
<dbReference type="RefSeq" id="WP_213257962.1">
    <property type="nucleotide sequence ID" value="NZ_JAGYWA010000004.1"/>
</dbReference>
<gene>
    <name evidence="3" type="ORF">ACFO5S_10945</name>
</gene>
<organism evidence="3 4">
    <name type="scientific">Flavobacterium branchiicola</name>
    <dbReference type="NCBI Taxonomy" id="1114875"/>
    <lineage>
        <taxon>Bacteria</taxon>
        <taxon>Pseudomonadati</taxon>
        <taxon>Bacteroidota</taxon>
        <taxon>Flavobacteriia</taxon>
        <taxon>Flavobacteriales</taxon>
        <taxon>Flavobacteriaceae</taxon>
        <taxon>Flavobacterium</taxon>
    </lineage>
</organism>
<feature type="transmembrane region" description="Helical" evidence="1">
    <location>
        <begin position="27"/>
        <end position="44"/>
    </location>
</feature>